<protein>
    <submittedName>
        <fullName evidence="1">Uncharacterized protein</fullName>
    </submittedName>
</protein>
<dbReference type="STRING" id="6198.A0A074YZV0"/>
<evidence type="ECO:0000313" key="2">
    <source>
        <dbReference type="Proteomes" id="UP000054324"/>
    </source>
</evidence>
<keyword evidence="2" id="KW-1185">Reference proteome</keyword>
<dbReference type="EMBL" id="KL598246">
    <property type="protein sequence ID" value="KER18737.1"/>
    <property type="molecule type" value="Genomic_DNA"/>
</dbReference>
<sequence>RCRCHAKGLADFCFVGSSSLIATVGAGTGPAGPSLPGGLHVTGHVSSGEQPGPGGLSPVFSADQDGANLALWDALLPPHRSCVI</sequence>
<name>A0A074YZV0_OPIVI</name>
<proteinExistence type="predicted"/>
<gene>
    <name evidence="1" type="ORF">T265_15857</name>
</gene>
<dbReference type="OrthoDB" id="342131at2759"/>
<dbReference type="RefSeq" id="XP_009177516.1">
    <property type="nucleotide sequence ID" value="XM_009179252.1"/>
</dbReference>
<dbReference type="AlphaFoldDB" id="A0A074YZV0"/>
<feature type="non-terminal residue" evidence="1">
    <location>
        <position position="1"/>
    </location>
</feature>
<dbReference type="CTD" id="20330022"/>
<dbReference type="GeneID" id="20330022"/>
<feature type="non-terminal residue" evidence="1">
    <location>
        <position position="84"/>
    </location>
</feature>
<reference evidence="1 2" key="1">
    <citation type="submission" date="2013-11" db="EMBL/GenBank/DDBJ databases">
        <title>Opisthorchis viverrini - life in the bile duct.</title>
        <authorList>
            <person name="Young N.D."/>
            <person name="Nagarajan N."/>
            <person name="Lin S.J."/>
            <person name="Korhonen P.K."/>
            <person name="Jex A.R."/>
            <person name="Hall R.S."/>
            <person name="Safavi-Hemami H."/>
            <person name="Kaewkong W."/>
            <person name="Bertrand D."/>
            <person name="Gao S."/>
            <person name="Seet Q."/>
            <person name="Wongkham S."/>
            <person name="Teh B.T."/>
            <person name="Wongkham C."/>
            <person name="Intapan P.M."/>
            <person name="Maleewong W."/>
            <person name="Yang X."/>
            <person name="Hu M."/>
            <person name="Wang Z."/>
            <person name="Hofmann A."/>
            <person name="Sternberg P.W."/>
            <person name="Tan P."/>
            <person name="Wang J."/>
            <person name="Gasser R.B."/>
        </authorList>
    </citation>
    <scope>NUCLEOTIDE SEQUENCE [LARGE SCALE GENOMIC DNA]</scope>
</reference>
<accession>A0A074YZV0</accession>
<dbReference type="KEGG" id="ovi:T265_15857"/>
<organism evidence="1 2">
    <name type="scientific">Opisthorchis viverrini</name>
    <name type="common">Southeast Asian liver fluke</name>
    <dbReference type="NCBI Taxonomy" id="6198"/>
    <lineage>
        <taxon>Eukaryota</taxon>
        <taxon>Metazoa</taxon>
        <taxon>Spiralia</taxon>
        <taxon>Lophotrochozoa</taxon>
        <taxon>Platyhelminthes</taxon>
        <taxon>Trematoda</taxon>
        <taxon>Digenea</taxon>
        <taxon>Opisthorchiida</taxon>
        <taxon>Opisthorchiata</taxon>
        <taxon>Opisthorchiidae</taxon>
        <taxon>Opisthorchis</taxon>
    </lineage>
</organism>
<dbReference type="Proteomes" id="UP000054324">
    <property type="component" value="Unassembled WGS sequence"/>
</dbReference>
<evidence type="ECO:0000313" key="1">
    <source>
        <dbReference type="EMBL" id="KER18737.1"/>
    </source>
</evidence>